<organism evidence="2">
    <name type="scientific">Schlesneria paludicola</name>
    <dbReference type="NCBI Taxonomy" id="360056"/>
    <lineage>
        <taxon>Bacteria</taxon>
        <taxon>Pseudomonadati</taxon>
        <taxon>Planctomycetota</taxon>
        <taxon>Planctomycetia</taxon>
        <taxon>Planctomycetales</taxon>
        <taxon>Planctomycetaceae</taxon>
        <taxon>Schlesneria</taxon>
    </lineage>
</organism>
<dbReference type="EMBL" id="DSVQ01000015">
    <property type="protein sequence ID" value="HGT39765.1"/>
    <property type="molecule type" value="Genomic_DNA"/>
</dbReference>
<dbReference type="GO" id="GO:0004311">
    <property type="term" value="F:geranylgeranyl diphosphate synthase activity"/>
    <property type="evidence" value="ECO:0007669"/>
    <property type="project" value="InterPro"/>
</dbReference>
<proteinExistence type="predicted"/>
<protein>
    <submittedName>
        <fullName evidence="2">Phytoene/squalene synthase family protein</fullName>
    </submittedName>
</protein>
<dbReference type="SFLD" id="SFLDG01212">
    <property type="entry name" value="Phytoene_synthase_like"/>
    <property type="match status" value="1"/>
</dbReference>
<dbReference type="InterPro" id="IPR008949">
    <property type="entry name" value="Isoprenoid_synthase_dom_sf"/>
</dbReference>
<sequence>MTAVDPLAESIAYCRRLTRRTADNFGFSFLTLPRERYNAMCALYAFLRLSDDWADDAAVPVAERQARLAAWRREVADALAGRPTSHPVLPAVVHLVRTYGVPPRYLFDVLDGVAWDLQPSVIATFDDLADYCYHVAGAVGLCCIRIWGFRDPAAEGLAIDCGVAFQLTNILRDIGEDSRAGRCYLPADDLQRFGVAPDDFRTGRLDERLRGLLRFEAERAWSYYQRAEQLPALLEPCGRPVLRVMLDIYGGLLREMERRQFDVLTTRVRLPRWKKWWLVGRALWRPGA</sequence>
<dbReference type="Gene3D" id="1.10.600.10">
    <property type="entry name" value="Farnesyl Diphosphate Synthase"/>
    <property type="match status" value="1"/>
</dbReference>
<dbReference type="PROSITE" id="PS01044">
    <property type="entry name" value="SQUALEN_PHYTOEN_SYN_1"/>
    <property type="match status" value="1"/>
</dbReference>
<dbReference type="GO" id="GO:0016117">
    <property type="term" value="P:carotenoid biosynthetic process"/>
    <property type="evidence" value="ECO:0007669"/>
    <property type="project" value="UniProtKB-ARBA"/>
</dbReference>
<dbReference type="InterPro" id="IPR002060">
    <property type="entry name" value="Squ/phyt_synthse"/>
</dbReference>
<dbReference type="CDD" id="cd00683">
    <property type="entry name" value="Trans_IPPS_HH"/>
    <property type="match status" value="1"/>
</dbReference>
<gene>
    <name evidence="2" type="ORF">ENS64_10965</name>
</gene>
<dbReference type="SFLD" id="SFLDG01018">
    <property type="entry name" value="Squalene/Phytoene_Synthase_Lik"/>
    <property type="match status" value="1"/>
</dbReference>
<accession>A0A7C4QQF7</accession>
<dbReference type="InterPro" id="IPR044843">
    <property type="entry name" value="Trans_IPPS_bact-type"/>
</dbReference>
<dbReference type="InterPro" id="IPR033904">
    <property type="entry name" value="Trans_IPPS_HH"/>
</dbReference>
<dbReference type="SFLD" id="SFLDS00005">
    <property type="entry name" value="Isoprenoid_Synthase_Type_I"/>
    <property type="match status" value="1"/>
</dbReference>
<dbReference type="AlphaFoldDB" id="A0A7C4QQF7"/>
<keyword evidence="1" id="KW-0808">Transferase</keyword>
<evidence type="ECO:0000313" key="2">
    <source>
        <dbReference type="EMBL" id="HGT39765.1"/>
    </source>
</evidence>
<name>A0A7C4QQF7_9PLAN</name>
<dbReference type="InterPro" id="IPR019845">
    <property type="entry name" value="Squalene/phytoene_synthase_CS"/>
</dbReference>
<evidence type="ECO:0000256" key="1">
    <source>
        <dbReference type="ARBA" id="ARBA00022679"/>
    </source>
</evidence>
<dbReference type="PANTHER" id="PTHR31480">
    <property type="entry name" value="BIFUNCTIONAL LYCOPENE CYCLASE/PHYTOENE SYNTHASE"/>
    <property type="match status" value="1"/>
</dbReference>
<dbReference type="GO" id="GO:0051996">
    <property type="term" value="F:squalene synthase [NAD(P)H] activity"/>
    <property type="evidence" value="ECO:0007669"/>
    <property type="project" value="InterPro"/>
</dbReference>
<reference evidence="2" key="1">
    <citation type="journal article" date="2020" name="mSystems">
        <title>Genome- and Community-Level Interaction Insights into Carbon Utilization and Element Cycling Functions of Hydrothermarchaeota in Hydrothermal Sediment.</title>
        <authorList>
            <person name="Zhou Z."/>
            <person name="Liu Y."/>
            <person name="Xu W."/>
            <person name="Pan J."/>
            <person name="Luo Z.H."/>
            <person name="Li M."/>
        </authorList>
    </citation>
    <scope>NUCLEOTIDE SEQUENCE [LARGE SCALE GENOMIC DNA]</scope>
    <source>
        <strain evidence="2">SpSt-508</strain>
    </source>
</reference>
<dbReference type="Pfam" id="PF00494">
    <property type="entry name" value="SQS_PSY"/>
    <property type="match status" value="1"/>
</dbReference>
<dbReference type="SUPFAM" id="SSF48576">
    <property type="entry name" value="Terpenoid synthases"/>
    <property type="match status" value="1"/>
</dbReference>
<comment type="caution">
    <text evidence="2">The sequence shown here is derived from an EMBL/GenBank/DDBJ whole genome shotgun (WGS) entry which is preliminary data.</text>
</comment>